<feature type="binding site" evidence="7">
    <location>
        <position position="165"/>
    </location>
    <ligand>
        <name>FMN</name>
        <dbReference type="ChEBI" id="CHEBI:58210"/>
    </ligand>
</feature>
<feature type="binding site" evidence="7">
    <location>
        <position position="115"/>
    </location>
    <ligand>
        <name>FMN</name>
        <dbReference type="ChEBI" id="CHEBI:58210"/>
    </ligand>
</feature>
<evidence type="ECO:0000256" key="7">
    <source>
        <dbReference type="PIRSR" id="PIRSR000138-2"/>
    </source>
</evidence>
<evidence type="ECO:0000259" key="8">
    <source>
        <dbReference type="PROSITE" id="PS51349"/>
    </source>
</evidence>
<feature type="active site" description="Proton acceptor" evidence="6">
    <location>
        <position position="265"/>
    </location>
</feature>
<evidence type="ECO:0000256" key="4">
    <source>
        <dbReference type="ARBA" id="ARBA00023002"/>
    </source>
</evidence>
<comment type="cofactor">
    <cofactor evidence="1">
        <name>FMN</name>
        <dbReference type="ChEBI" id="CHEBI:58210"/>
    </cofactor>
</comment>
<dbReference type="Pfam" id="PF01070">
    <property type="entry name" value="FMN_dh"/>
    <property type="match status" value="1"/>
</dbReference>
<dbReference type="SUPFAM" id="SSF51395">
    <property type="entry name" value="FMN-linked oxidoreductases"/>
    <property type="match status" value="1"/>
</dbReference>
<dbReference type="PIRSF" id="PIRSF000138">
    <property type="entry name" value="Al-hdrx_acd_dh"/>
    <property type="match status" value="1"/>
</dbReference>
<feature type="binding site" evidence="7">
    <location>
        <position position="33"/>
    </location>
    <ligand>
        <name>glyoxylate</name>
        <dbReference type="ChEBI" id="CHEBI:36655"/>
    </ligand>
</feature>
<gene>
    <name evidence="9" type="ORF">CGLO1086_LOCUS225</name>
</gene>
<evidence type="ECO:0000256" key="2">
    <source>
        <dbReference type="ARBA" id="ARBA00022630"/>
    </source>
</evidence>
<organism evidence="9">
    <name type="scientific">Cyanoptyche gloeocystis</name>
    <dbReference type="NCBI Taxonomy" id="77922"/>
    <lineage>
        <taxon>Eukaryota</taxon>
        <taxon>Glaucocystophyceae</taxon>
        <taxon>Glaucocystophyceae incertae sedis</taxon>
        <taxon>Cyanoptyche</taxon>
    </lineage>
</organism>
<dbReference type="GO" id="GO:0016491">
    <property type="term" value="F:oxidoreductase activity"/>
    <property type="evidence" value="ECO:0007669"/>
    <property type="project" value="UniProtKB-KW"/>
</dbReference>
<evidence type="ECO:0000256" key="5">
    <source>
        <dbReference type="ARBA" id="ARBA00024042"/>
    </source>
</evidence>
<feature type="binding site" evidence="7">
    <location>
        <position position="139"/>
    </location>
    <ligand>
        <name>glyoxylate</name>
        <dbReference type="ChEBI" id="CHEBI:36655"/>
    </ligand>
</feature>
<dbReference type="GO" id="GO:0005737">
    <property type="term" value="C:cytoplasm"/>
    <property type="evidence" value="ECO:0007669"/>
    <property type="project" value="UniProtKB-ARBA"/>
</dbReference>
<dbReference type="InterPro" id="IPR000262">
    <property type="entry name" value="FMN-dep_DH"/>
</dbReference>
<feature type="binding site" evidence="7">
    <location>
        <position position="265"/>
    </location>
    <ligand>
        <name>glyoxylate</name>
        <dbReference type="ChEBI" id="CHEBI:36655"/>
    </ligand>
</feature>
<proteinExistence type="inferred from homology"/>
<feature type="binding site" evidence="7">
    <location>
        <position position="268"/>
    </location>
    <ligand>
        <name>glyoxylate</name>
        <dbReference type="ChEBI" id="CHEBI:36655"/>
    </ligand>
</feature>
<dbReference type="GO" id="GO:0010181">
    <property type="term" value="F:FMN binding"/>
    <property type="evidence" value="ECO:0007669"/>
    <property type="project" value="InterPro"/>
</dbReference>
<dbReference type="FunFam" id="3.20.20.70:FF:000056">
    <property type="entry name" value="hydroxyacid oxidase 2"/>
    <property type="match status" value="1"/>
</dbReference>
<keyword evidence="4" id="KW-0560">Oxidoreductase</keyword>
<feature type="binding site" evidence="7">
    <location>
        <position position="174"/>
    </location>
    <ligand>
        <name>glyoxylate</name>
        <dbReference type="ChEBI" id="CHEBI:36655"/>
    </ligand>
</feature>
<evidence type="ECO:0000256" key="6">
    <source>
        <dbReference type="PIRSR" id="PIRSR000138-1"/>
    </source>
</evidence>
<keyword evidence="3 7" id="KW-0288">FMN</keyword>
<dbReference type="Gene3D" id="3.20.20.70">
    <property type="entry name" value="Aldolase class I"/>
    <property type="match status" value="1"/>
</dbReference>
<dbReference type="PROSITE" id="PS00557">
    <property type="entry name" value="FMN_HYDROXY_ACID_DH_1"/>
    <property type="match status" value="1"/>
</dbReference>
<keyword evidence="2 7" id="KW-0285">Flavoprotein</keyword>
<comment type="similarity">
    <text evidence="5">Belongs to the FMN-dependent alpha-hydroxy acid dehydrogenase family.</text>
</comment>
<dbReference type="InterPro" id="IPR037396">
    <property type="entry name" value="FMN_HAD"/>
</dbReference>
<dbReference type="InterPro" id="IPR008259">
    <property type="entry name" value="FMN_hydac_DH_AS"/>
</dbReference>
<sequence length="380" mass="41341">MVGTITTIGIDPVNVDDFHTVAKQTLPKMVYDYYASGAEDEVSLRDNRNAFQKYQFRPKILVDVSAQDLSTTILGHRTAFPILVAPTAMQCMANGQGEKATARAAASVGTIMGLSSWSTTALEEVAAAAPNAIRFFQLYVYKDRACTERLVRRAEANGYKAILLTVDTPRLGRRENDIRNRFNLPQGLTMGNFLDLVQAEMPKDQQNSGLATYVASLIDSTLNWNDIQWLQSKTRLPIVVKGVMTAEDAITAAKMGCAGILVSNHGARQLDGVPATIDVLEEVVQAVKGYPVEVYMDGGIRRGTDALKALALGAKAVFVGRPALWGLAAQGEEGVRKVLIMLRDELKLAMALVGAPTVYDIKRNMVISPADRARLQPSKL</sequence>
<dbReference type="EMBL" id="HBGX01000482">
    <property type="protein sequence ID" value="CAD9550362.1"/>
    <property type="molecule type" value="Transcribed_RNA"/>
</dbReference>
<accession>A0A7S2JKB2</accession>
<feature type="binding site" evidence="7">
    <location>
        <position position="241"/>
    </location>
    <ligand>
        <name>FMN</name>
        <dbReference type="ChEBI" id="CHEBI:58210"/>
    </ligand>
</feature>
<dbReference type="InterPro" id="IPR013785">
    <property type="entry name" value="Aldolase_TIM"/>
</dbReference>
<dbReference type="PANTHER" id="PTHR10578">
    <property type="entry name" value="S -2-HYDROXY-ACID OXIDASE-RELATED"/>
    <property type="match status" value="1"/>
</dbReference>
<feature type="binding site" evidence="7">
    <location>
        <begin position="297"/>
        <end position="301"/>
    </location>
    <ligand>
        <name>FMN</name>
        <dbReference type="ChEBI" id="CHEBI:58210"/>
    </ligand>
</feature>
<evidence type="ECO:0000256" key="3">
    <source>
        <dbReference type="ARBA" id="ARBA00022643"/>
    </source>
</evidence>
<dbReference type="PROSITE" id="PS51349">
    <property type="entry name" value="FMN_HYDROXY_ACID_DH_2"/>
    <property type="match status" value="1"/>
</dbReference>
<dbReference type="PANTHER" id="PTHR10578:SF107">
    <property type="entry name" value="2-HYDROXYACID OXIDASE 1"/>
    <property type="match status" value="1"/>
</dbReference>
<evidence type="ECO:0000256" key="1">
    <source>
        <dbReference type="ARBA" id="ARBA00001917"/>
    </source>
</evidence>
<feature type="domain" description="FMN hydroxy acid dehydrogenase" evidence="8">
    <location>
        <begin position="7"/>
        <end position="371"/>
    </location>
</feature>
<evidence type="ECO:0000313" key="9">
    <source>
        <dbReference type="EMBL" id="CAD9550362.1"/>
    </source>
</evidence>
<dbReference type="AlphaFoldDB" id="A0A7S2JKB2"/>
<name>A0A7S2JKB2_9EUKA</name>
<feature type="binding site" evidence="7">
    <location>
        <position position="263"/>
    </location>
    <ligand>
        <name>glyoxylate</name>
        <dbReference type="ChEBI" id="CHEBI:36655"/>
    </ligand>
</feature>
<reference evidence="9" key="1">
    <citation type="submission" date="2021-01" db="EMBL/GenBank/DDBJ databases">
        <authorList>
            <person name="Corre E."/>
            <person name="Pelletier E."/>
            <person name="Niang G."/>
            <person name="Scheremetjew M."/>
            <person name="Finn R."/>
            <person name="Kale V."/>
            <person name="Holt S."/>
            <person name="Cochrane G."/>
            <person name="Meng A."/>
            <person name="Brown T."/>
            <person name="Cohen L."/>
        </authorList>
    </citation>
    <scope>NUCLEOTIDE SEQUENCE</scope>
    <source>
        <strain evidence="9">SAG4.97</strain>
    </source>
</reference>
<feature type="binding site" evidence="7">
    <location>
        <begin position="86"/>
        <end position="88"/>
    </location>
    <ligand>
        <name>FMN</name>
        <dbReference type="ChEBI" id="CHEBI:58210"/>
    </ligand>
</feature>
<dbReference type="CDD" id="cd02809">
    <property type="entry name" value="alpha_hydroxyacid_oxid_FMN"/>
    <property type="match status" value="1"/>
</dbReference>
<feature type="binding site" evidence="7">
    <location>
        <position position="137"/>
    </location>
    <ligand>
        <name>FMN</name>
        <dbReference type="ChEBI" id="CHEBI:58210"/>
    </ligand>
</feature>
<dbReference type="InterPro" id="IPR012133">
    <property type="entry name" value="Alpha-hydoxy_acid_DH_FMN"/>
</dbReference>
<feature type="binding site" evidence="7">
    <location>
        <begin position="320"/>
        <end position="321"/>
    </location>
    <ligand>
        <name>FMN</name>
        <dbReference type="ChEBI" id="CHEBI:58210"/>
    </ligand>
</feature>
<protein>
    <recommendedName>
        <fullName evidence="8">FMN hydroxy acid dehydrogenase domain-containing protein</fullName>
    </recommendedName>
</protein>